<dbReference type="SUPFAM" id="SSF55048">
    <property type="entry name" value="Probable ACP-binding domain of malonyl-CoA ACP transacylase"/>
    <property type="match status" value="1"/>
</dbReference>
<dbReference type="InterPro" id="IPR050091">
    <property type="entry name" value="PKS_NRPS_Biosynth_Enz"/>
</dbReference>
<dbReference type="GO" id="GO:0004312">
    <property type="term" value="F:fatty acid synthase activity"/>
    <property type="evidence" value="ECO:0007669"/>
    <property type="project" value="TreeGrafter"/>
</dbReference>
<dbReference type="GO" id="GO:0005886">
    <property type="term" value="C:plasma membrane"/>
    <property type="evidence" value="ECO:0007669"/>
    <property type="project" value="TreeGrafter"/>
</dbReference>
<evidence type="ECO:0000313" key="6">
    <source>
        <dbReference type="EMBL" id="CAB4820153.1"/>
    </source>
</evidence>
<dbReference type="GO" id="GO:0006633">
    <property type="term" value="P:fatty acid biosynthetic process"/>
    <property type="evidence" value="ECO:0007669"/>
    <property type="project" value="TreeGrafter"/>
</dbReference>
<gene>
    <name evidence="5" type="ORF">UFOPK2656_01306</name>
    <name evidence="6" type="ORF">UFOPK3099_01336</name>
    <name evidence="7" type="ORF">UFOPK3651_01309</name>
    <name evidence="8" type="ORF">UFOPK3931_02163</name>
    <name evidence="4" type="ORF">UFOPK4189_01379</name>
</gene>
<proteinExistence type="predicted"/>
<dbReference type="EMBL" id="CAFAAV010000091">
    <property type="protein sequence ID" value="CAB4820153.1"/>
    <property type="molecule type" value="Genomic_DNA"/>
</dbReference>
<dbReference type="PANTHER" id="PTHR43775">
    <property type="entry name" value="FATTY ACID SYNTHASE"/>
    <property type="match status" value="1"/>
</dbReference>
<dbReference type="EMBL" id="CAEZYF010000006">
    <property type="protein sequence ID" value="CAB4720573.1"/>
    <property type="molecule type" value="Genomic_DNA"/>
</dbReference>
<dbReference type="GO" id="GO:0071770">
    <property type="term" value="P:DIM/DIP cell wall layer assembly"/>
    <property type="evidence" value="ECO:0007669"/>
    <property type="project" value="TreeGrafter"/>
</dbReference>
<evidence type="ECO:0000256" key="2">
    <source>
        <dbReference type="ARBA" id="ARBA00022553"/>
    </source>
</evidence>
<sequence>MAVTNLTRIVGLFPGQGSQWVRMGRQLLTESAGFTAAIDEVDAIVGSRLGWTVREELNADEAHSTIGGILHLQVSLFAIEIALAAVWHERGVRFDSVAGTSLGELAAVQVAGILSTADALEVVLGRSELLEQHKIQGGTIVVNVDASEADQLLENLPAPAFVAGFNGPGTTTFSGHEAALTELLRRGEERGVFAARVRVEYPAHSPLLAPVGEALKARLAHLRPQSGTIPFYSAVTATPLDGTTLDADYWSRNLIDAVRGQQMLDRLLEDGHDVILEVTPHPIFAKPTEDAIATRDAALDEAVNAIHCPTLRRNKDAQECLAAASERLRSVGVQLAQ</sequence>
<organism evidence="5">
    <name type="scientific">freshwater metagenome</name>
    <dbReference type="NCBI Taxonomy" id="449393"/>
    <lineage>
        <taxon>unclassified sequences</taxon>
        <taxon>metagenomes</taxon>
        <taxon>ecological metagenomes</taxon>
    </lineage>
</organism>
<dbReference type="EMBL" id="CAESGF010000006">
    <property type="protein sequence ID" value="CAB4363601.1"/>
    <property type="molecule type" value="Genomic_DNA"/>
</dbReference>
<dbReference type="Gene3D" id="3.40.366.10">
    <property type="entry name" value="Malonyl-Coenzyme A Acyl Carrier Protein, domain 2"/>
    <property type="match status" value="1"/>
</dbReference>
<protein>
    <submittedName>
        <fullName evidence="5">Unannotated protein</fullName>
    </submittedName>
</protein>
<accession>A0A6J6RF26</accession>
<dbReference type="EMBL" id="CAFBOL010000067">
    <property type="protein sequence ID" value="CAB5001330.1"/>
    <property type="molecule type" value="Genomic_DNA"/>
</dbReference>
<dbReference type="InterPro" id="IPR016036">
    <property type="entry name" value="Malonyl_transacylase_ACP-bd"/>
</dbReference>
<dbReference type="AlphaFoldDB" id="A0A6J6RF26"/>
<dbReference type="SUPFAM" id="SSF52151">
    <property type="entry name" value="FabD/lysophospholipase-like"/>
    <property type="match status" value="1"/>
</dbReference>
<keyword evidence="2" id="KW-0597">Phosphoprotein</keyword>
<evidence type="ECO:0000313" key="5">
    <source>
        <dbReference type="EMBL" id="CAB4720573.1"/>
    </source>
</evidence>
<evidence type="ECO:0000313" key="4">
    <source>
        <dbReference type="EMBL" id="CAB4363601.1"/>
    </source>
</evidence>
<dbReference type="PANTHER" id="PTHR43775:SF37">
    <property type="entry name" value="SI:DKEY-61P9.11"/>
    <property type="match status" value="1"/>
</dbReference>
<reference evidence="5" key="1">
    <citation type="submission" date="2020-05" db="EMBL/GenBank/DDBJ databases">
        <authorList>
            <person name="Chiriac C."/>
            <person name="Salcher M."/>
            <person name="Ghai R."/>
            <person name="Kavagutti S V."/>
        </authorList>
    </citation>
    <scope>NUCLEOTIDE SEQUENCE</scope>
</reference>
<dbReference type="EMBL" id="CAFBMT010000006">
    <property type="protein sequence ID" value="CAB4928347.1"/>
    <property type="molecule type" value="Genomic_DNA"/>
</dbReference>
<dbReference type="Pfam" id="PF00698">
    <property type="entry name" value="Acyl_transf_1"/>
    <property type="match status" value="1"/>
</dbReference>
<dbReference type="InterPro" id="IPR016035">
    <property type="entry name" value="Acyl_Trfase/lysoPLipase"/>
</dbReference>
<name>A0A6J6RF26_9ZZZZ</name>
<evidence type="ECO:0000256" key="1">
    <source>
        <dbReference type="ARBA" id="ARBA00022450"/>
    </source>
</evidence>
<dbReference type="GO" id="GO:0005737">
    <property type="term" value="C:cytoplasm"/>
    <property type="evidence" value="ECO:0007669"/>
    <property type="project" value="TreeGrafter"/>
</dbReference>
<evidence type="ECO:0000313" key="7">
    <source>
        <dbReference type="EMBL" id="CAB4928347.1"/>
    </source>
</evidence>
<evidence type="ECO:0000259" key="3">
    <source>
        <dbReference type="SMART" id="SM00827"/>
    </source>
</evidence>
<keyword evidence="1" id="KW-0596">Phosphopantetheine</keyword>
<feature type="domain" description="Malonyl-CoA:ACP transacylase (MAT)" evidence="3">
    <location>
        <begin position="12"/>
        <end position="315"/>
    </location>
</feature>
<dbReference type="Gene3D" id="3.30.70.3290">
    <property type="match status" value="1"/>
</dbReference>
<dbReference type="InterPro" id="IPR001227">
    <property type="entry name" value="Ac_transferase_dom_sf"/>
</dbReference>
<dbReference type="InterPro" id="IPR014043">
    <property type="entry name" value="Acyl_transferase_dom"/>
</dbReference>
<dbReference type="SMART" id="SM00827">
    <property type="entry name" value="PKS_AT"/>
    <property type="match status" value="1"/>
</dbReference>
<evidence type="ECO:0000313" key="8">
    <source>
        <dbReference type="EMBL" id="CAB5001330.1"/>
    </source>
</evidence>